<keyword evidence="1" id="KW-0732">Signal</keyword>
<dbReference type="Proteomes" id="UP000286934">
    <property type="component" value="Unassembled WGS sequence"/>
</dbReference>
<evidence type="ECO:0000313" key="3">
    <source>
        <dbReference type="Proteomes" id="UP000286934"/>
    </source>
</evidence>
<protein>
    <recommendedName>
        <fullName evidence="4">Outer membrane protein beta-barrel domain-containing protein</fullName>
    </recommendedName>
</protein>
<feature type="chain" id="PRO_5019080361" description="Outer membrane protein beta-barrel domain-containing protein" evidence="1">
    <location>
        <begin position="26"/>
        <end position="172"/>
    </location>
</feature>
<accession>A0A432WX55</accession>
<reference evidence="3" key="1">
    <citation type="journal article" date="2018" name="Front. Microbiol.">
        <title>Genome-Based Analysis Reveals the Taxonomy and Diversity of the Family Idiomarinaceae.</title>
        <authorList>
            <person name="Liu Y."/>
            <person name="Lai Q."/>
            <person name="Shao Z."/>
        </authorList>
    </citation>
    <scope>NUCLEOTIDE SEQUENCE [LARGE SCALE GENOMIC DNA]</scope>
    <source>
        <strain evidence="3">AIS</strain>
    </source>
</reference>
<feature type="signal peptide" evidence="1">
    <location>
        <begin position="1"/>
        <end position="25"/>
    </location>
</feature>
<comment type="caution">
    <text evidence="2">The sequence shown here is derived from an EMBL/GenBank/DDBJ whole genome shotgun (WGS) entry which is preliminary data.</text>
</comment>
<dbReference type="RefSeq" id="WP_126805565.1">
    <property type="nucleotide sequence ID" value="NZ_PIPP01000001.1"/>
</dbReference>
<dbReference type="OrthoDB" id="6398913at2"/>
<name>A0A432WX55_9GAMM</name>
<keyword evidence="3" id="KW-1185">Reference proteome</keyword>
<evidence type="ECO:0000313" key="2">
    <source>
        <dbReference type="EMBL" id="RUO38343.1"/>
    </source>
</evidence>
<sequence length="172" mass="18558">MKMKSLKHLLVIAAASGSMAITANAAASEWNYVGGGFYDFGDGGFYLEGSTHVAERLVLNAEIGDTYDTTVRVGGKYLTDLALGRAPVFVTAGYSDYSFDSGVYFGAGVSLEIDQGINSTFELMHDTAGDGFFRFRSGLTYALSNKLNLAGSYSLNNRGFDNELRLGVQYKF</sequence>
<gene>
    <name evidence="2" type="ORF">CWE13_01495</name>
</gene>
<organism evidence="2 3">
    <name type="scientific">Aliidiomarina shirensis</name>
    <dbReference type="NCBI Taxonomy" id="1048642"/>
    <lineage>
        <taxon>Bacteria</taxon>
        <taxon>Pseudomonadati</taxon>
        <taxon>Pseudomonadota</taxon>
        <taxon>Gammaproteobacteria</taxon>
        <taxon>Alteromonadales</taxon>
        <taxon>Idiomarinaceae</taxon>
        <taxon>Aliidiomarina</taxon>
    </lineage>
</organism>
<proteinExistence type="predicted"/>
<evidence type="ECO:0000256" key="1">
    <source>
        <dbReference type="SAM" id="SignalP"/>
    </source>
</evidence>
<dbReference type="AlphaFoldDB" id="A0A432WX55"/>
<dbReference type="EMBL" id="PIPP01000001">
    <property type="protein sequence ID" value="RUO38343.1"/>
    <property type="molecule type" value="Genomic_DNA"/>
</dbReference>
<evidence type="ECO:0008006" key="4">
    <source>
        <dbReference type="Google" id="ProtNLM"/>
    </source>
</evidence>